<dbReference type="Proteomes" id="UP000030645">
    <property type="component" value="Unassembled WGS sequence"/>
</dbReference>
<protein>
    <submittedName>
        <fullName evidence="2">Uncharacterized protein</fullName>
    </submittedName>
</protein>
<gene>
    <name evidence="2" type="ORF">L484_019166</name>
</gene>
<feature type="compositionally biased region" description="Polar residues" evidence="1">
    <location>
        <begin position="41"/>
        <end position="59"/>
    </location>
</feature>
<sequence length="69" mass="7975">MPRPKGPQTTLPQQHEPNHDLGWDPQRRQKAYNDGDHPIRSRTTQLTRPPRASHQSSLNPKMIVLEMCP</sequence>
<evidence type="ECO:0000313" key="2">
    <source>
        <dbReference type="EMBL" id="EXB54596.1"/>
    </source>
</evidence>
<reference evidence="3" key="1">
    <citation type="submission" date="2013-01" db="EMBL/GenBank/DDBJ databases">
        <title>Draft Genome Sequence of a Mulberry Tree, Morus notabilis C.K. Schneid.</title>
        <authorList>
            <person name="He N."/>
            <person name="Zhao S."/>
        </authorList>
    </citation>
    <scope>NUCLEOTIDE SEQUENCE</scope>
</reference>
<name>W9QUC9_9ROSA</name>
<evidence type="ECO:0000256" key="1">
    <source>
        <dbReference type="SAM" id="MobiDB-lite"/>
    </source>
</evidence>
<keyword evidence="3" id="KW-1185">Reference proteome</keyword>
<dbReference type="AlphaFoldDB" id="W9QUC9"/>
<proteinExistence type="predicted"/>
<accession>W9QUC9</accession>
<feature type="compositionally biased region" description="Basic and acidic residues" evidence="1">
    <location>
        <begin position="16"/>
        <end position="39"/>
    </location>
</feature>
<feature type="region of interest" description="Disordered" evidence="1">
    <location>
        <begin position="1"/>
        <end position="69"/>
    </location>
</feature>
<organism evidence="2 3">
    <name type="scientific">Morus notabilis</name>
    <dbReference type="NCBI Taxonomy" id="981085"/>
    <lineage>
        <taxon>Eukaryota</taxon>
        <taxon>Viridiplantae</taxon>
        <taxon>Streptophyta</taxon>
        <taxon>Embryophyta</taxon>
        <taxon>Tracheophyta</taxon>
        <taxon>Spermatophyta</taxon>
        <taxon>Magnoliopsida</taxon>
        <taxon>eudicotyledons</taxon>
        <taxon>Gunneridae</taxon>
        <taxon>Pentapetalae</taxon>
        <taxon>rosids</taxon>
        <taxon>fabids</taxon>
        <taxon>Rosales</taxon>
        <taxon>Moraceae</taxon>
        <taxon>Moreae</taxon>
        <taxon>Morus</taxon>
    </lineage>
</organism>
<evidence type="ECO:0000313" key="3">
    <source>
        <dbReference type="Proteomes" id="UP000030645"/>
    </source>
</evidence>
<dbReference type="EMBL" id="KE344192">
    <property type="protein sequence ID" value="EXB54596.1"/>
    <property type="molecule type" value="Genomic_DNA"/>
</dbReference>